<evidence type="ECO:0000313" key="1">
    <source>
        <dbReference type="EMBL" id="JAH68418.1"/>
    </source>
</evidence>
<reference evidence="1" key="2">
    <citation type="journal article" date="2015" name="Fish Shellfish Immunol.">
        <title>Early steps in the European eel (Anguilla anguilla)-Vibrio vulnificus interaction in the gills: Role of the RtxA13 toxin.</title>
        <authorList>
            <person name="Callol A."/>
            <person name="Pajuelo D."/>
            <person name="Ebbesson L."/>
            <person name="Teles M."/>
            <person name="MacKenzie S."/>
            <person name="Amaro C."/>
        </authorList>
    </citation>
    <scope>NUCLEOTIDE SEQUENCE</scope>
</reference>
<dbReference type="AlphaFoldDB" id="A0A0E9UTY5"/>
<dbReference type="EMBL" id="GBXM01040159">
    <property type="protein sequence ID" value="JAH68418.1"/>
    <property type="molecule type" value="Transcribed_RNA"/>
</dbReference>
<sequence length="45" mass="4706">MLKQGGINQEAVASKSIAVDWMRCAPSPTAAYAQPSLGMRTAAVQ</sequence>
<name>A0A0E9UTY5_ANGAN</name>
<reference evidence="1" key="1">
    <citation type="submission" date="2014-11" db="EMBL/GenBank/DDBJ databases">
        <authorList>
            <person name="Amaro Gonzalez C."/>
        </authorList>
    </citation>
    <scope>NUCLEOTIDE SEQUENCE</scope>
</reference>
<proteinExistence type="predicted"/>
<organism evidence="1">
    <name type="scientific">Anguilla anguilla</name>
    <name type="common">European freshwater eel</name>
    <name type="synonym">Muraena anguilla</name>
    <dbReference type="NCBI Taxonomy" id="7936"/>
    <lineage>
        <taxon>Eukaryota</taxon>
        <taxon>Metazoa</taxon>
        <taxon>Chordata</taxon>
        <taxon>Craniata</taxon>
        <taxon>Vertebrata</taxon>
        <taxon>Euteleostomi</taxon>
        <taxon>Actinopterygii</taxon>
        <taxon>Neopterygii</taxon>
        <taxon>Teleostei</taxon>
        <taxon>Anguilliformes</taxon>
        <taxon>Anguillidae</taxon>
        <taxon>Anguilla</taxon>
    </lineage>
</organism>
<accession>A0A0E9UTY5</accession>
<protein>
    <submittedName>
        <fullName evidence="1">Uncharacterized protein</fullName>
    </submittedName>
</protein>